<name>A0ABQ8S8G1_PERAM</name>
<evidence type="ECO:0000313" key="1">
    <source>
        <dbReference type="EMBL" id="KAJ4430171.1"/>
    </source>
</evidence>
<accession>A0ABQ8S8G1</accession>
<protein>
    <submittedName>
        <fullName evidence="1">Uncharacterized protein</fullName>
    </submittedName>
</protein>
<reference evidence="1 2" key="1">
    <citation type="journal article" date="2022" name="Allergy">
        <title>Genome assembly and annotation of Periplaneta americana reveal a comprehensive cockroach allergen profile.</title>
        <authorList>
            <person name="Wang L."/>
            <person name="Xiong Q."/>
            <person name="Saelim N."/>
            <person name="Wang L."/>
            <person name="Nong W."/>
            <person name="Wan A.T."/>
            <person name="Shi M."/>
            <person name="Liu X."/>
            <person name="Cao Q."/>
            <person name="Hui J.H.L."/>
            <person name="Sookrung N."/>
            <person name="Leung T.F."/>
            <person name="Tungtrongchitr A."/>
            <person name="Tsui S.K.W."/>
        </authorList>
    </citation>
    <scope>NUCLEOTIDE SEQUENCE [LARGE SCALE GENOMIC DNA]</scope>
    <source>
        <strain evidence="1">PWHHKU_190912</strain>
    </source>
</reference>
<evidence type="ECO:0000313" key="2">
    <source>
        <dbReference type="Proteomes" id="UP001148838"/>
    </source>
</evidence>
<organism evidence="1 2">
    <name type="scientific">Periplaneta americana</name>
    <name type="common">American cockroach</name>
    <name type="synonym">Blatta americana</name>
    <dbReference type="NCBI Taxonomy" id="6978"/>
    <lineage>
        <taxon>Eukaryota</taxon>
        <taxon>Metazoa</taxon>
        <taxon>Ecdysozoa</taxon>
        <taxon>Arthropoda</taxon>
        <taxon>Hexapoda</taxon>
        <taxon>Insecta</taxon>
        <taxon>Pterygota</taxon>
        <taxon>Neoptera</taxon>
        <taxon>Polyneoptera</taxon>
        <taxon>Dictyoptera</taxon>
        <taxon>Blattodea</taxon>
        <taxon>Blattoidea</taxon>
        <taxon>Blattidae</taxon>
        <taxon>Blattinae</taxon>
        <taxon>Periplaneta</taxon>
    </lineage>
</organism>
<gene>
    <name evidence="1" type="ORF">ANN_22381</name>
</gene>
<keyword evidence="2" id="KW-1185">Reference proteome</keyword>
<comment type="caution">
    <text evidence="1">The sequence shown here is derived from an EMBL/GenBank/DDBJ whole genome shotgun (WGS) entry which is preliminary data.</text>
</comment>
<dbReference type="EMBL" id="JAJSOF020000033">
    <property type="protein sequence ID" value="KAJ4430171.1"/>
    <property type="molecule type" value="Genomic_DNA"/>
</dbReference>
<dbReference type="Proteomes" id="UP001148838">
    <property type="component" value="Unassembled WGS sequence"/>
</dbReference>
<sequence>MDFSEVGYDDRDWINLAQDRDRWRAYVRVEMNLRGKPRKKLNQVISPSGNQTHARAQPGSAGKFLSYASGLYVSSVARFYCQESWTVNCPKSDQQEEQLDNTHGRPTSVVDVACWPLVTGPYRAVSNKSQSKW</sequence>
<proteinExistence type="predicted"/>